<feature type="compositionally biased region" description="Basic and acidic residues" evidence="1">
    <location>
        <begin position="89"/>
        <end position="103"/>
    </location>
</feature>
<name>A0A8T0S7C9_PANVG</name>
<sequence length="103" mass="11224">MVIYGTLISTSCDTDGLLSQLNALQGTQPSRPAIGRKERTQPTMAAAGSAERIKLAGLDLGLFFFLLRPPRLPLDLNLRAPPSLLRARQGRETSHLDAGQRTR</sequence>
<dbReference type="EMBL" id="CM029046">
    <property type="protein sequence ID" value="KAG2593950.1"/>
    <property type="molecule type" value="Genomic_DNA"/>
</dbReference>
<accession>A0A8T0S7C9</accession>
<evidence type="ECO:0000313" key="2">
    <source>
        <dbReference type="EMBL" id="KAG2593950.1"/>
    </source>
</evidence>
<organism evidence="2 3">
    <name type="scientific">Panicum virgatum</name>
    <name type="common">Blackwell switchgrass</name>
    <dbReference type="NCBI Taxonomy" id="38727"/>
    <lineage>
        <taxon>Eukaryota</taxon>
        <taxon>Viridiplantae</taxon>
        <taxon>Streptophyta</taxon>
        <taxon>Embryophyta</taxon>
        <taxon>Tracheophyta</taxon>
        <taxon>Spermatophyta</taxon>
        <taxon>Magnoliopsida</taxon>
        <taxon>Liliopsida</taxon>
        <taxon>Poales</taxon>
        <taxon>Poaceae</taxon>
        <taxon>PACMAD clade</taxon>
        <taxon>Panicoideae</taxon>
        <taxon>Panicodae</taxon>
        <taxon>Paniceae</taxon>
        <taxon>Panicinae</taxon>
        <taxon>Panicum</taxon>
        <taxon>Panicum sect. Hiantes</taxon>
    </lineage>
</organism>
<dbReference type="AlphaFoldDB" id="A0A8T0S7C9"/>
<reference evidence="2" key="1">
    <citation type="submission" date="2020-05" db="EMBL/GenBank/DDBJ databases">
        <title>WGS assembly of Panicum virgatum.</title>
        <authorList>
            <person name="Lovell J.T."/>
            <person name="Jenkins J."/>
            <person name="Shu S."/>
            <person name="Juenger T.E."/>
            <person name="Schmutz J."/>
        </authorList>
    </citation>
    <scope>NUCLEOTIDE SEQUENCE</scope>
    <source>
        <strain evidence="2">AP13</strain>
    </source>
</reference>
<evidence type="ECO:0000313" key="3">
    <source>
        <dbReference type="Proteomes" id="UP000823388"/>
    </source>
</evidence>
<dbReference type="Proteomes" id="UP000823388">
    <property type="component" value="Chromosome 5N"/>
</dbReference>
<evidence type="ECO:0000256" key="1">
    <source>
        <dbReference type="SAM" id="MobiDB-lite"/>
    </source>
</evidence>
<gene>
    <name evidence="2" type="ORF">PVAP13_5NG264418</name>
</gene>
<protein>
    <submittedName>
        <fullName evidence="2">Uncharacterized protein</fullName>
    </submittedName>
</protein>
<feature type="region of interest" description="Disordered" evidence="1">
    <location>
        <begin position="83"/>
        <end position="103"/>
    </location>
</feature>
<keyword evidence="3" id="KW-1185">Reference proteome</keyword>
<comment type="caution">
    <text evidence="2">The sequence shown here is derived from an EMBL/GenBank/DDBJ whole genome shotgun (WGS) entry which is preliminary data.</text>
</comment>
<proteinExistence type="predicted"/>